<dbReference type="InterPro" id="IPR013083">
    <property type="entry name" value="Znf_RING/FYVE/PHD"/>
</dbReference>
<dbReference type="PANTHER" id="PTHR46235:SF4">
    <property type="entry name" value="ZINC FINGER PHD-TYPE DOMAIN-CONTAINING PROTEIN"/>
    <property type="match status" value="1"/>
</dbReference>
<dbReference type="GO" id="GO:0008270">
    <property type="term" value="F:zinc ion binding"/>
    <property type="evidence" value="ECO:0007669"/>
    <property type="project" value="UniProtKB-KW"/>
</dbReference>
<evidence type="ECO:0000313" key="9">
    <source>
        <dbReference type="Proteomes" id="UP001497457"/>
    </source>
</evidence>
<feature type="domain" description="Zinc finger PHD-type" evidence="7">
    <location>
        <begin position="168"/>
        <end position="233"/>
    </location>
</feature>
<evidence type="ECO:0000256" key="1">
    <source>
        <dbReference type="ARBA" id="ARBA00022723"/>
    </source>
</evidence>
<feature type="domain" description="Zinc finger PHD-type" evidence="7">
    <location>
        <begin position="306"/>
        <end position="372"/>
    </location>
</feature>
<dbReference type="GO" id="GO:0006338">
    <property type="term" value="P:chromatin remodeling"/>
    <property type="evidence" value="ECO:0007669"/>
    <property type="project" value="UniProtKB-ARBA"/>
</dbReference>
<feature type="region of interest" description="Disordered" evidence="6">
    <location>
        <begin position="394"/>
        <end position="437"/>
    </location>
</feature>
<gene>
    <name evidence="8" type="ORF">URODEC1_LOCUS14794</name>
</gene>
<dbReference type="EMBL" id="OZ075122">
    <property type="protein sequence ID" value="CAL4911117.1"/>
    <property type="molecule type" value="Genomic_DNA"/>
</dbReference>
<name>A0ABC8WLP1_9POAL</name>
<evidence type="ECO:0000256" key="2">
    <source>
        <dbReference type="ARBA" id="ARBA00022737"/>
    </source>
</evidence>
<feature type="coiled-coil region" evidence="5">
    <location>
        <begin position="135"/>
        <end position="164"/>
    </location>
</feature>
<keyword evidence="4" id="KW-0862">Zinc</keyword>
<dbReference type="SMART" id="SM00249">
    <property type="entry name" value="PHD"/>
    <property type="match status" value="3"/>
</dbReference>
<keyword evidence="9" id="KW-1185">Reference proteome</keyword>
<dbReference type="InterPro" id="IPR055197">
    <property type="entry name" value="PHDvar_NSD"/>
</dbReference>
<evidence type="ECO:0000259" key="7">
    <source>
        <dbReference type="SMART" id="SM00249"/>
    </source>
</evidence>
<dbReference type="InterPro" id="IPR055198">
    <property type="entry name" value="NSD_PHD"/>
</dbReference>
<keyword evidence="3" id="KW-0863">Zinc-finger</keyword>
<feature type="compositionally biased region" description="Polar residues" evidence="6">
    <location>
        <begin position="112"/>
        <end position="122"/>
    </location>
</feature>
<evidence type="ECO:0000313" key="8">
    <source>
        <dbReference type="EMBL" id="CAL4911117.1"/>
    </source>
</evidence>
<dbReference type="InterPro" id="IPR001965">
    <property type="entry name" value="Znf_PHD"/>
</dbReference>
<dbReference type="Pfam" id="PF22908">
    <property type="entry name" value="PHD_NSD"/>
    <property type="match status" value="1"/>
</dbReference>
<evidence type="ECO:0000256" key="5">
    <source>
        <dbReference type="SAM" id="Coils"/>
    </source>
</evidence>
<feature type="domain" description="Zinc finger PHD-type" evidence="7">
    <location>
        <begin position="238"/>
        <end position="305"/>
    </location>
</feature>
<keyword evidence="5" id="KW-0175">Coiled coil</keyword>
<accession>A0ABC8WLP1</accession>
<dbReference type="Proteomes" id="UP001497457">
    <property type="component" value="Chromosome 12b"/>
</dbReference>
<dbReference type="Gene3D" id="3.30.40.10">
    <property type="entry name" value="Zinc/RING finger domain, C3HC4 (zinc finger)"/>
    <property type="match status" value="2"/>
</dbReference>
<keyword evidence="2" id="KW-0677">Repeat</keyword>
<dbReference type="PANTHER" id="PTHR46235">
    <property type="entry name" value="PHD FINGER-CONTAINING PROTEIN DDB_G0268158"/>
    <property type="match status" value="1"/>
</dbReference>
<evidence type="ECO:0000256" key="4">
    <source>
        <dbReference type="ARBA" id="ARBA00022833"/>
    </source>
</evidence>
<dbReference type="AlphaFoldDB" id="A0ABC8WLP1"/>
<feature type="region of interest" description="Disordered" evidence="6">
    <location>
        <begin position="106"/>
        <end position="128"/>
    </location>
</feature>
<keyword evidence="1" id="KW-0479">Metal-binding</keyword>
<organism evidence="8 9">
    <name type="scientific">Urochloa decumbens</name>
    <dbReference type="NCBI Taxonomy" id="240449"/>
    <lineage>
        <taxon>Eukaryota</taxon>
        <taxon>Viridiplantae</taxon>
        <taxon>Streptophyta</taxon>
        <taxon>Embryophyta</taxon>
        <taxon>Tracheophyta</taxon>
        <taxon>Spermatophyta</taxon>
        <taxon>Magnoliopsida</taxon>
        <taxon>Liliopsida</taxon>
        <taxon>Poales</taxon>
        <taxon>Poaceae</taxon>
        <taxon>PACMAD clade</taxon>
        <taxon>Panicoideae</taxon>
        <taxon>Panicodae</taxon>
        <taxon>Paniceae</taxon>
        <taxon>Melinidinae</taxon>
        <taxon>Urochloa</taxon>
    </lineage>
</organism>
<reference evidence="8" key="1">
    <citation type="submission" date="2024-10" db="EMBL/GenBank/DDBJ databases">
        <authorList>
            <person name="Ryan C."/>
        </authorList>
    </citation>
    <scope>NUCLEOTIDE SEQUENCE [LARGE SCALE GENOMIC DNA]</scope>
</reference>
<evidence type="ECO:0000256" key="6">
    <source>
        <dbReference type="SAM" id="MobiDB-lite"/>
    </source>
</evidence>
<evidence type="ECO:0000256" key="3">
    <source>
        <dbReference type="ARBA" id="ARBA00022771"/>
    </source>
</evidence>
<sequence>MSAATPDSTQHGRLSSLLVGLHGSPNPNPESPPMMAWGAKKWRTGPVAWRSSENLAKRLGLLSSPPPPPPLQIGIQIGPIWLVVPSFSGNSGEERAEHLRSPHQEIGGSVLGKQTPSATSLEETMARRKVSAGELQKIKKRREIKEKKNKLMAEQEELDDGSIKEYDVCAICDDGGSVTCCDGVCQRAFHLVDSDSEDDNEEHDDCREKLGLTLEQAKMIISTEEGFICKNCQYKQHQCFACGLLGSSDDTSSQPEVFQCEQDDCAHFYHPKCIAQLLYPDSEEAVHFEIEVAAAREKFTCPVHECIACKGPENKTDKSMQFAVCRRCPTVYHRKCLPSQIIFKSRRGPNGLQRAWEDILPGRVLIFCMKHKIVRELKTPERNHIIFPEANELPVPTTLEGTPMEQDVPEETEAHYQPPSSEETQPPPPAASNQNQCCCSSRPLTFAPSSLYTKPYPGSCGWIDDWD</sequence>
<protein>
    <recommendedName>
        <fullName evidence="7">Zinc finger PHD-type domain-containing protein</fullName>
    </recommendedName>
</protein>
<proteinExistence type="predicted"/>
<dbReference type="Pfam" id="PF23004">
    <property type="entry name" value="PHDvar_NSD"/>
    <property type="match status" value="1"/>
</dbReference>